<dbReference type="InterPro" id="IPR039421">
    <property type="entry name" value="Type_1_exporter"/>
</dbReference>
<evidence type="ECO:0000259" key="6">
    <source>
        <dbReference type="PROSITE" id="PS50929"/>
    </source>
</evidence>
<dbReference type="GO" id="GO:0005524">
    <property type="term" value="F:ATP binding"/>
    <property type="evidence" value="ECO:0007669"/>
    <property type="project" value="UniProtKB-KW"/>
</dbReference>
<accession>A0ABV1R5F3</accession>
<evidence type="ECO:0000256" key="2">
    <source>
        <dbReference type="ARBA" id="ARBA00022692"/>
    </source>
</evidence>
<comment type="subcellular location">
    <subcellularLocation>
        <location evidence="1">Cell membrane</location>
        <topology evidence="1">Multi-pass membrane protein</topology>
    </subcellularLocation>
</comment>
<keyword evidence="4 5" id="KW-0472">Membrane</keyword>
<feature type="domain" description="ABC transmembrane type-1" evidence="6">
    <location>
        <begin position="86"/>
        <end position="332"/>
    </location>
</feature>
<dbReference type="InterPro" id="IPR027417">
    <property type="entry name" value="P-loop_NTPase"/>
</dbReference>
<feature type="transmembrane region" description="Helical" evidence="5">
    <location>
        <begin position="303"/>
        <end position="328"/>
    </location>
</feature>
<organism evidence="7 8">
    <name type="scientific">Methylobacterium brachiatum</name>
    <dbReference type="NCBI Taxonomy" id="269660"/>
    <lineage>
        <taxon>Bacteria</taxon>
        <taxon>Pseudomonadati</taxon>
        <taxon>Pseudomonadota</taxon>
        <taxon>Alphaproteobacteria</taxon>
        <taxon>Hyphomicrobiales</taxon>
        <taxon>Methylobacteriaceae</taxon>
        <taxon>Methylobacterium</taxon>
    </lineage>
</organism>
<keyword evidence="8" id="KW-1185">Reference proteome</keyword>
<dbReference type="RefSeq" id="WP_350379226.1">
    <property type="nucleotide sequence ID" value="NZ_JBELQD010000020.1"/>
</dbReference>
<protein>
    <submittedName>
        <fullName evidence="7">ABC transporter ATP-binding protein</fullName>
    </submittedName>
</protein>
<sequence>MDSDPIVLTWRAARRLHASAAALAVGIGAPLCALALLCLRDLVAVLPHDEAPTLRFLRLTLSLPGREIVLAPGFPMRPVDLELAAFLCIAVCALALAGIGWVVARLCFKAQNRAADAVRENVLRAILDAPAGARDEARSLARLVGEVLGRGDRLLAAGIVVPAMTLAALLLALGFAGLAAPRLIPTAAIGLAAIGLAYGLVLERARDRQDLRLRTSTRAETNLNDLVRRLPAVRVHGAAALERTRIAARVAAMRTNVARAEARLAYARAPALALAVILPAIAVGTALWRSATPGAPPAPPVDPAALLAATGAFGLAGWLAAICARLWTVRKSVRPRFRDVARIIAQLQGRQARAPRTGVAPPPLPRSGILATQGVGAFDPATGERLTGVDVAVTMPGHVAITGSRGSGARVLAAVLAGQVEPTAGAVTYAGSDLRGFDAAERARRIAFAAGEAILMEGSLRQNLLYGTEPANAPDDIALIGICRLAGLDSFVYARGLTGRLDPASQPRLAAAIVAARRTMRAALAAKGAERLVEPFDPDRYNHQASIGENILFGEPVGGAFAPLRFARHPYLRAVLEAEELVRPLTEIGLAVARSTVEIFADLPNDHSLFDNYSLFQASERGYFEDLVVRLPNAASLRRGPAGQRDRTRLIGLALRYSESRHRFGLIDAAFEQRLVQARRSFARMLPPHLAGAVEFHDPSRVNPAASLEENLLFGRISLGEANAEPRVRALVQRVLADEGLEASVYSLGLDSKVEIQPSTGALTDGAINARERVAIELARCLAREPDILVVAVALEDRTVEGVRERLARLRQARAGRGFIVCLPEAGVSDGIEPFDAVIAVENSALAAPPARETAEEAEPALA</sequence>
<dbReference type="PANTHER" id="PTHR24221">
    <property type="entry name" value="ATP-BINDING CASSETTE SUB-FAMILY B"/>
    <property type="match status" value="1"/>
</dbReference>
<feature type="transmembrane region" description="Helical" evidence="5">
    <location>
        <begin position="154"/>
        <end position="177"/>
    </location>
</feature>
<dbReference type="PROSITE" id="PS50929">
    <property type="entry name" value="ABC_TM1F"/>
    <property type="match status" value="1"/>
</dbReference>
<gene>
    <name evidence="7" type="ORF">ABS770_17505</name>
</gene>
<dbReference type="Gene3D" id="3.40.50.300">
    <property type="entry name" value="P-loop containing nucleotide triphosphate hydrolases"/>
    <property type="match status" value="1"/>
</dbReference>
<dbReference type="InterPro" id="IPR011527">
    <property type="entry name" value="ABC1_TM_dom"/>
</dbReference>
<dbReference type="PANTHER" id="PTHR24221:SF654">
    <property type="entry name" value="ATP-BINDING CASSETTE SUB-FAMILY B MEMBER 6"/>
    <property type="match status" value="1"/>
</dbReference>
<evidence type="ECO:0000256" key="5">
    <source>
        <dbReference type="SAM" id="Phobius"/>
    </source>
</evidence>
<proteinExistence type="predicted"/>
<feature type="transmembrane region" description="Helical" evidence="5">
    <location>
        <begin position="83"/>
        <end position="104"/>
    </location>
</feature>
<keyword evidence="3 5" id="KW-1133">Transmembrane helix</keyword>
<reference evidence="7" key="1">
    <citation type="submission" date="2024-06" db="EMBL/GenBank/DDBJ databases">
        <authorList>
            <person name="Campbell A.G."/>
        </authorList>
    </citation>
    <scope>NUCLEOTIDE SEQUENCE</scope>
    <source>
        <strain evidence="7">EM17</strain>
    </source>
</reference>
<feature type="transmembrane region" description="Helical" evidence="5">
    <location>
        <begin position="183"/>
        <end position="202"/>
    </location>
</feature>
<feature type="transmembrane region" description="Helical" evidence="5">
    <location>
        <begin position="21"/>
        <end position="46"/>
    </location>
</feature>
<evidence type="ECO:0000313" key="8">
    <source>
        <dbReference type="Proteomes" id="UP001432995"/>
    </source>
</evidence>
<name>A0ABV1R5F3_9HYPH</name>
<evidence type="ECO:0000313" key="7">
    <source>
        <dbReference type="EMBL" id="MER2290063.1"/>
    </source>
</evidence>
<dbReference type="SUPFAM" id="SSF90123">
    <property type="entry name" value="ABC transporter transmembrane region"/>
    <property type="match status" value="1"/>
</dbReference>
<dbReference type="Proteomes" id="UP001432995">
    <property type="component" value="Unassembled WGS sequence"/>
</dbReference>
<dbReference type="EMBL" id="JBELQD010000020">
    <property type="protein sequence ID" value="MER2290063.1"/>
    <property type="molecule type" value="Genomic_DNA"/>
</dbReference>
<dbReference type="InterPro" id="IPR036640">
    <property type="entry name" value="ABC1_TM_sf"/>
</dbReference>
<feature type="transmembrane region" description="Helical" evidence="5">
    <location>
        <begin position="269"/>
        <end position="291"/>
    </location>
</feature>
<keyword evidence="7" id="KW-0547">Nucleotide-binding</keyword>
<evidence type="ECO:0000256" key="4">
    <source>
        <dbReference type="ARBA" id="ARBA00023136"/>
    </source>
</evidence>
<keyword evidence="2 5" id="KW-0812">Transmembrane</keyword>
<keyword evidence="7" id="KW-0067">ATP-binding</keyword>
<dbReference type="Gene3D" id="1.20.1560.10">
    <property type="entry name" value="ABC transporter type 1, transmembrane domain"/>
    <property type="match status" value="1"/>
</dbReference>
<dbReference type="SUPFAM" id="SSF52540">
    <property type="entry name" value="P-loop containing nucleoside triphosphate hydrolases"/>
    <property type="match status" value="1"/>
</dbReference>
<comment type="caution">
    <text evidence="7">The sequence shown here is derived from an EMBL/GenBank/DDBJ whole genome shotgun (WGS) entry which is preliminary data.</text>
</comment>
<evidence type="ECO:0000256" key="1">
    <source>
        <dbReference type="ARBA" id="ARBA00004651"/>
    </source>
</evidence>
<evidence type="ECO:0000256" key="3">
    <source>
        <dbReference type="ARBA" id="ARBA00022989"/>
    </source>
</evidence>